<reference evidence="3 4" key="1">
    <citation type="submission" date="2020-06" db="EMBL/GenBank/DDBJ databases">
        <title>Transcriptomic and genomic resources for Thalictrum thalictroides and T. hernandezii: Facilitating candidate gene discovery in an emerging model plant lineage.</title>
        <authorList>
            <person name="Arias T."/>
            <person name="Riano-Pachon D.M."/>
            <person name="Di Stilio V.S."/>
        </authorList>
    </citation>
    <scope>NUCLEOTIDE SEQUENCE [LARGE SCALE GENOMIC DNA]</scope>
    <source>
        <strain evidence="4">cv. WT478/WT964</strain>
        <tissue evidence="3">Leaves</tissue>
    </source>
</reference>
<proteinExistence type="predicted"/>
<organism evidence="3 4">
    <name type="scientific">Thalictrum thalictroides</name>
    <name type="common">Rue-anemone</name>
    <name type="synonym">Anemone thalictroides</name>
    <dbReference type="NCBI Taxonomy" id="46969"/>
    <lineage>
        <taxon>Eukaryota</taxon>
        <taxon>Viridiplantae</taxon>
        <taxon>Streptophyta</taxon>
        <taxon>Embryophyta</taxon>
        <taxon>Tracheophyta</taxon>
        <taxon>Spermatophyta</taxon>
        <taxon>Magnoliopsida</taxon>
        <taxon>Ranunculales</taxon>
        <taxon>Ranunculaceae</taxon>
        <taxon>Thalictroideae</taxon>
        <taxon>Thalictrum</taxon>
    </lineage>
</organism>
<evidence type="ECO:0000256" key="1">
    <source>
        <dbReference type="ARBA" id="ARBA00022737"/>
    </source>
</evidence>
<sequence length="55" mass="6319">GISPDVVTYSTLMKACIRARQFDQAIKIYREMELVGCTPDRKAREMLQNASMILR</sequence>
<name>A0A7J6V647_THATH</name>
<protein>
    <submittedName>
        <fullName evidence="3">Pentatricopeptide repeat-containing protein family</fullName>
    </submittedName>
</protein>
<comment type="caution">
    <text evidence="3">The sequence shown here is derived from an EMBL/GenBank/DDBJ whole genome shotgun (WGS) entry which is preliminary data.</text>
</comment>
<dbReference type="Pfam" id="PF13041">
    <property type="entry name" value="PPR_2"/>
    <property type="match status" value="1"/>
</dbReference>
<dbReference type="InterPro" id="IPR002885">
    <property type="entry name" value="PPR_rpt"/>
</dbReference>
<gene>
    <name evidence="3" type="ORF">FRX31_030753</name>
</gene>
<feature type="non-terminal residue" evidence="3">
    <location>
        <position position="1"/>
    </location>
</feature>
<feature type="repeat" description="PPR" evidence="2">
    <location>
        <begin position="5"/>
        <end position="39"/>
    </location>
</feature>
<dbReference type="OrthoDB" id="185373at2759"/>
<accession>A0A7J6V647</accession>
<evidence type="ECO:0000313" key="3">
    <source>
        <dbReference type="EMBL" id="KAF5179660.1"/>
    </source>
</evidence>
<keyword evidence="1" id="KW-0677">Repeat</keyword>
<dbReference type="AlphaFoldDB" id="A0A7J6V647"/>
<dbReference type="PROSITE" id="PS51375">
    <property type="entry name" value="PPR"/>
    <property type="match status" value="1"/>
</dbReference>
<evidence type="ECO:0000313" key="4">
    <source>
        <dbReference type="Proteomes" id="UP000554482"/>
    </source>
</evidence>
<dbReference type="Proteomes" id="UP000554482">
    <property type="component" value="Unassembled WGS sequence"/>
</dbReference>
<dbReference type="NCBIfam" id="TIGR00756">
    <property type="entry name" value="PPR"/>
    <property type="match status" value="1"/>
</dbReference>
<dbReference type="Gene3D" id="1.25.40.10">
    <property type="entry name" value="Tetratricopeptide repeat domain"/>
    <property type="match status" value="1"/>
</dbReference>
<dbReference type="InterPro" id="IPR011990">
    <property type="entry name" value="TPR-like_helical_dom_sf"/>
</dbReference>
<keyword evidence="4" id="KW-1185">Reference proteome</keyword>
<evidence type="ECO:0000256" key="2">
    <source>
        <dbReference type="PROSITE-ProRule" id="PRU00708"/>
    </source>
</evidence>
<dbReference type="EMBL" id="JABWDY010038486">
    <property type="protein sequence ID" value="KAF5179660.1"/>
    <property type="molecule type" value="Genomic_DNA"/>
</dbReference>